<reference evidence="1 2" key="1">
    <citation type="submission" date="2018-11" db="EMBL/GenBank/DDBJ databases">
        <title>Complete genome sequence of Paenibacillus baekrokdamisoli strain KCTC 33723.</title>
        <authorList>
            <person name="Kang S.W."/>
            <person name="Lee K.C."/>
            <person name="Kim K.K."/>
            <person name="Kim J.S."/>
            <person name="Kim D.S."/>
            <person name="Ko S.H."/>
            <person name="Yang S.H."/>
            <person name="Lee J.S."/>
        </authorList>
    </citation>
    <scope>NUCLEOTIDE SEQUENCE [LARGE SCALE GENOMIC DNA]</scope>
    <source>
        <strain evidence="1 2">KCTC 33723</strain>
    </source>
</reference>
<accession>A0A3G9JKP7</accession>
<sequence>MTNDGQGQGAVPEVINMTEGWSFFLKNDKKNNRQTRQDIKTVKVRINMVISFFN</sequence>
<dbReference type="KEGG" id="pbk:Back11_49640"/>
<dbReference type="EMBL" id="AP019308">
    <property type="protein sequence ID" value="BBH23619.1"/>
    <property type="molecule type" value="Genomic_DNA"/>
</dbReference>
<organism evidence="1 2">
    <name type="scientific">Paenibacillus baekrokdamisoli</name>
    <dbReference type="NCBI Taxonomy" id="1712516"/>
    <lineage>
        <taxon>Bacteria</taxon>
        <taxon>Bacillati</taxon>
        <taxon>Bacillota</taxon>
        <taxon>Bacilli</taxon>
        <taxon>Bacillales</taxon>
        <taxon>Paenibacillaceae</taxon>
        <taxon>Paenibacillus</taxon>
    </lineage>
</organism>
<name>A0A3G9JKP7_9BACL</name>
<gene>
    <name evidence="1" type="ORF">Back11_49640</name>
</gene>
<evidence type="ECO:0000313" key="1">
    <source>
        <dbReference type="EMBL" id="BBH23619.1"/>
    </source>
</evidence>
<keyword evidence="2" id="KW-1185">Reference proteome</keyword>
<dbReference type="AlphaFoldDB" id="A0A3G9JKP7"/>
<evidence type="ECO:0000313" key="2">
    <source>
        <dbReference type="Proteomes" id="UP000275368"/>
    </source>
</evidence>
<dbReference type="Proteomes" id="UP000275368">
    <property type="component" value="Chromosome"/>
</dbReference>
<protein>
    <submittedName>
        <fullName evidence="1">Uncharacterized protein</fullName>
    </submittedName>
</protein>
<proteinExistence type="predicted"/>